<sequence>MHLIRKHLRAQVTSIRHCCPSHVAYYADNAVTTPPKHHHNFSTLTMGFCCGFDIYPRLEVTPENREAYQRFLDEIIDIYKDTYDLRGRRDDGKVLEMPTDSDHPDHFDEVNICFMVGECPHMPSNPERCDYFLRFSSKVSGRLTASAEPYIRSVYKIAKKHFGSRVHFWHELRETDDQRQWGCYDWQQIHDAEKELRELERGKESI</sequence>
<accession>A0A9P9GG00</accession>
<gene>
    <name evidence="1" type="ORF">B0J15DRAFT_516717</name>
</gene>
<proteinExistence type="predicted"/>
<comment type="caution">
    <text evidence="1">The sequence shown here is derived from an EMBL/GenBank/DDBJ whole genome shotgun (WGS) entry which is preliminary data.</text>
</comment>
<protein>
    <submittedName>
        <fullName evidence="1">Uncharacterized protein</fullName>
    </submittedName>
</protein>
<evidence type="ECO:0000313" key="1">
    <source>
        <dbReference type="EMBL" id="KAH7237294.1"/>
    </source>
</evidence>
<dbReference type="EMBL" id="JAGTJS010000023">
    <property type="protein sequence ID" value="KAH7237294.1"/>
    <property type="molecule type" value="Genomic_DNA"/>
</dbReference>
<dbReference type="Proteomes" id="UP000736672">
    <property type="component" value="Unassembled WGS sequence"/>
</dbReference>
<name>A0A9P9GG00_FUSSL</name>
<dbReference type="AlphaFoldDB" id="A0A9P9GG00"/>
<reference evidence="1" key="1">
    <citation type="journal article" date="2021" name="Nat. Commun.">
        <title>Genetic determinants of endophytism in the Arabidopsis root mycobiome.</title>
        <authorList>
            <person name="Mesny F."/>
            <person name="Miyauchi S."/>
            <person name="Thiergart T."/>
            <person name="Pickel B."/>
            <person name="Atanasova L."/>
            <person name="Karlsson M."/>
            <person name="Huettel B."/>
            <person name="Barry K.W."/>
            <person name="Haridas S."/>
            <person name="Chen C."/>
            <person name="Bauer D."/>
            <person name="Andreopoulos W."/>
            <person name="Pangilinan J."/>
            <person name="LaButti K."/>
            <person name="Riley R."/>
            <person name="Lipzen A."/>
            <person name="Clum A."/>
            <person name="Drula E."/>
            <person name="Henrissat B."/>
            <person name="Kohler A."/>
            <person name="Grigoriev I.V."/>
            <person name="Martin F.M."/>
            <person name="Hacquard S."/>
        </authorList>
    </citation>
    <scope>NUCLEOTIDE SEQUENCE</scope>
    <source>
        <strain evidence="1">FSSC 5 MPI-SDFR-AT-0091</strain>
    </source>
</reference>
<organism evidence="1 2">
    <name type="scientific">Fusarium solani</name>
    <name type="common">Filamentous fungus</name>
    <dbReference type="NCBI Taxonomy" id="169388"/>
    <lineage>
        <taxon>Eukaryota</taxon>
        <taxon>Fungi</taxon>
        <taxon>Dikarya</taxon>
        <taxon>Ascomycota</taxon>
        <taxon>Pezizomycotina</taxon>
        <taxon>Sordariomycetes</taxon>
        <taxon>Hypocreomycetidae</taxon>
        <taxon>Hypocreales</taxon>
        <taxon>Nectriaceae</taxon>
        <taxon>Fusarium</taxon>
        <taxon>Fusarium solani species complex</taxon>
    </lineage>
</organism>
<evidence type="ECO:0000313" key="2">
    <source>
        <dbReference type="Proteomes" id="UP000736672"/>
    </source>
</evidence>
<keyword evidence="2" id="KW-1185">Reference proteome</keyword>
<dbReference type="OrthoDB" id="265717at2759"/>